<evidence type="ECO:0000313" key="2">
    <source>
        <dbReference type="Proteomes" id="UP000799757"/>
    </source>
</evidence>
<keyword evidence="2" id="KW-1185">Reference proteome</keyword>
<protein>
    <submittedName>
        <fullName evidence="1">Uncharacterized protein</fullName>
    </submittedName>
</protein>
<dbReference type="EMBL" id="MU001763">
    <property type="protein sequence ID" value="KAF2799470.1"/>
    <property type="molecule type" value="Genomic_DNA"/>
</dbReference>
<gene>
    <name evidence="1" type="ORF">K505DRAFT_265542</name>
</gene>
<dbReference type="PANTHER" id="PTHR24148:SF64">
    <property type="entry name" value="HETEROKARYON INCOMPATIBILITY DOMAIN-CONTAINING PROTEIN"/>
    <property type="match status" value="1"/>
</dbReference>
<reference evidence="1" key="1">
    <citation type="journal article" date="2020" name="Stud. Mycol.">
        <title>101 Dothideomycetes genomes: a test case for predicting lifestyles and emergence of pathogens.</title>
        <authorList>
            <person name="Haridas S."/>
            <person name="Albert R."/>
            <person name="Binder M."/>
            <person name="Bloem J."/>
            <person name="Labutti K."/>
            <person name="Salamov A."/>
            <person name="Andreopoulos B."/>
            <person name="Baker S."/>
            <person name="Barry K."/>
            <person name="Bills G."/>
            <person name="Bluhm B."/>
            <person name="Cannon C."/>
            <person name="Castanera R."/>
            <person name="Culley D."/>
            <person name="Daum C."/>
            <person name="Ezra D."/>
            <person name="Gonzalez J."/>
            <person name="Henrissat B."/>
            <person name="Kuo A."/>
            <person name="Liang C."/>
            <person name="Lipzen A."/>
            <person name="Lutzoni F."/>
            <person name="Magnuson J."/>
            <person name="Mondo S."/>
            <person name="Nolan M."/>
            <person name="Ohm R."/>
            <person name="Pangilinan J."/>
            <person name="Park H.-J."/>
            <person name="Ramirez L."/>
            <person name="Alfaro M."/>
            <person name="Sun H."/>
            <person name="Tritt A."/>
            <person name="Yoshinaga Y."/>
            <person name="Zwiers L.-H."/>
            <person name="Turgeon B."/>
            <person name="Goodwin S."/>
            <person name="Spatafora J."/>
            <person name="Crous P."/>
            <person name="Grigoriev I."/>
        </authorList>
    </citation>
    <scope>NUCLEOTIDE SEQUENCE</scope>
    <source>
        <strain evidence="1">CBS 109.77</strain>
    </source>
</reference>
<evidence type="ECO:0000313" key="1">
    <source>
        <dbReference type="EMBL" id="KAF2799470.1"/>
    </source>
</evidence>
<feature type="non-terminal residue" evidence="1">
    <location>
        <position position="74"/>
    </location>
</feature>
<dbReference type="Pfam" id="PF26639">
    <property type="entry name" value="Het-6_barrel"/>
    <property type="match status" value="1"/>
</dbReference>
<dbReference type="InterPro" id="IPR052895">
    <property type="entry name" value="HetReg/Transcr_Mod"/>
</dbReference>
<name>A0A6A6XSP7_9PLEO</name>
<organism evidence="1 2">
    <name type="scientific">Melanomma pulvis-pyrius CBS 109.77</name>
    <dbReference type="NCBI Taxonomy" id="1314802"/>
    <lineage>
        <taxon>Eukaryota</taxon>
        <taxon>Fungi</taxon>
        <taxon>Dikarya</taxon>
        <taxon>Ascomycota</taxon>
        <taxon>Pezizomycotina</taxon>
        <taxon>Dothideomycetes</taxon>
        <taxon>Pleosporomycetidae</taxon>
        <taxon>Pleosporales</taxon>
        <taxon>Melanommataceae</taxon>
        <taxon>Melanomma</taxon>
    </lineage>
</organism>
<dbReference type="PANTHER" id="PTHR24148">
    <property type="entry name" value="ANKYRIN REPEAT DOMAIN-CONTAINING PROTEIN 39 HOMOLOG-RELATED"/>
    <property type="match status" value="1"/>
</dbReference>
<dbReference type="Proteomes" id="UP000799757">
    <property type="component" value="Unassembled WGS sequence"/>
</dbReference>
<proteinExistence type="predicted"/>
<accession>A0A6A6XSP7</accession>
<dbReference type="OrthoDB" id="2157530at2759"/>
<dbReference type="AlphaFoldDB" id="A0A6A6XSP7"/>
<sequence>MPFHSAIQWGSAGRSFFTTAQGYMGTGPPYAKNGDVVCIFQGAKMPFLLRKDGEGYLLVGESFVLGLMDGEVEG</sequence>